<name>A0A8J4G9N2_9CHLO</name>
<comment type="caution">
    <text evidence="1">The sequence shown here is derived from an EMBL/GenBank/DDBJ whole genome shotgun (WGS) entry which is preliminary data.</text>
</comment>
<dbReference type="PANTHER" id="PTHR46586:SF3">
    <property type="entry name" value="ANKYRIN REPEAT-CONTAINING PROTEIN"/>
    <property type="match status" value="1"/>
</dbReference>
<protein>
    <submittedName>
        <fullName evidence="1">Uncharacterized protein</fullName>
    </submittedName>
</protein>
<dbReference type="PANTHER" id="PTHR46586">
    <property type="entry name" value="ANKYRIN REPEAT-CONTAINING PROTEIN"/>
    <property type="match status" value="1"/>
</dbReference>
<evidence type="ECO:0000313" key="2">
    <source>
        <dbReference type="Proteomes" id="UP000722791"/>
    </source>
</evidence>
<evidence type="ECO:0000313" key="1">
    <source>
        <dbReference type="EMBL" id="GIM02718.1"/>
    </source>
</evidence>
<dbReference type="EMBL" id="BNCQ01000012">
    <property type="protein sequence ID" value="GIM02718.1"/>
    <property type="molecule type" value="Genomic_DNA"/>
</dbReference>
<gene>
    <name evidence="1" type="ORF">Vretimale_7571</name>
</gene>
<sequence>MAPRSPSIRSQSLRQRPCSIRGRANGRASGFASADATSSSRLLALPLDLILAICNYVPTNDIACSVRLTCSAFRDALSAPERRIVRLSEPVQPAAFEWGLHHGFPCGDNNSFDARREGKLANLLDGLTFEEKILLSELTAGTGILPNLVALHRNAGCPSHCGTPRAAAVGSHLHVLQWLEAEGSCLGCLRVQQAVGSGSSLTVLQWYVGREDAHHPTLFGAACEDDDPDRRQAKLQYMVDRYGKDAVLSCRATSAAARRGDIKTLAWLKDLGADIDTLTFVAAAGGGDVAAVMWVTANLTSGDASTSLAAVHQAAIEGRVEMLAWLKERLVRPMPLAQWQWVLAMAAAGGHVAAVRWLVQQVTPDLEALEAAAEGGHCEVMLILLARGVSPSPTALEAAAKSGSIAAMQILLDKAAVALTTSITPITPSSSPLSRISAAAAAAAIAADGAGGSSGDKTTTAAAAAAILRPQAYRAAAFSGCCSWGIGGGDGSLVPSPNRGRDCLAPLQWLEQHGCPTGDEADREGAMGAAALMGSRARVAWLRARGFRWTAQTFAAAAASGCIRLVEWMAAQGCPMGRRGDALLAAGANSDTAMLAALRRLGCPWSADVLPRAVQGELYLGSLAGSGGAGGAGTRLLIRCRSEVMRWMVAHGCPVTSQAYKVALRCGRNDVADWLRHSGKLH</sequence>
<dbReference type="PROSITE" id="PS50181">
    <property type="entry name" value="FBOX"/>
    <property type="match status" value="1"/>
</dbReference>
<organism evidence="1 2">
    <name type="scientific">Volvox reticuliferus</name>
    <dbReference type="NCBI Taxonomy" id="1737510"/>
    <lineage>
        <taxon>Eukaryota</taxon>
        <taxon>Viridiplantae</taxon>
        <taxon>Chlorophyta</taxon>
        <taxon>core chlorophytes</taxon>
        <taxon>Chlorophyceae</taxon>
        <taxon>CS clade</taxon>
        <taxon>Chlamydomonadales</taxon>
        <taxon>Volvocaceae</taxon>
        <taxon>Volvox</taxon>
    </lineage>
</organism>
<dbReference type="AlphaFoldDB" id="A0A8J4G9N2"/>
<dbReference type="OrthoDB" id="533658at2759"/>
<dbReference type="Gene3D" id="1.25.40.20">
    <property type="entry name" value="Ankyrin repeat-containing domain"/>
    <property type="match status" value="1"/>
</dbReference>
<dbReference type="SUPFAM" id="SSF48403">
    <property type="entry name" value="Ankyrin repeat"/>
    <property type="match status" value="1"/>
</dbReference>
<reference evidence="1" key="1">
    <citation type="journal article" date="2021" name="Proc. Natl. Acad. Sci. U.S.A.">
        <title>Three genomes in the algal genus Volvox reveal the fate of a haploid sex-determining region after a transition to homothallism.</title>
        <authorList>
            <person name="Yamamoto K."/>
            <person name="Hamaji T."/>
            <person name="Kawai-Toyooka H."/>
            <person name="Matsuzaki R."/>
            <person name="Takahashi F."/>
            <person name="Nishimura Y."/>
            <person name="Kawachi M."/>
            <person name="Noguchi H."/>
            <person name="Minakuchi Y."/>
            <person name="Umen J.G."/>
            <person name="Toyoda A."/>
            <person name="Nozaki H."/>
        </authorList>
    </citation>
    <scope>NUCLEOTIDE SEQUENCE</scope>
    <source>
        <strain evidence="1">NIES-3785</strain>
    </source>
</reference>
<dbReference type="InterPro" id="IPR052050">
    <property type="entry name" value="SecEffector_AnkRepeat"/>
</dbReference>
<dbReference type="SUPFAM" id="SSF81383">
    <property type="entry name" value="F-box domain"/>
    <property type="match status" value="1"/>
</dbReference>
<accession>A0A8J4G9N2</accession>
<dbReference type="InterPro" id="IPR036770">
    <property type="entry name" value="Ankyrin_rpt-contain_sf"/>
</dbReference>
<dbReference type="Proteomes" id="UP000722791">
    <property type="component" value="Unassembled WGS sequence"/>
</dbReference>
<dbReference type="InterPro" id="IPR036047">
    <property type="entry name" value="F-box-like_dom_sf"/>
</dbReference>
<proteinExistence type="predicted"/>
<dbReference type="InterPro" id="IPR001810">
    <property type="entry name" value="F-box_dom"/>
</dbReference>